<feature type="chain" id="PRO_5045184910" evidence="1">
    <location>
        <begin position="20"/>
        <end position="476"/>
    </location>
</feature>
<evidence type="ECO:0000313" key="4">
    <source>
        <dbReference type="Proteomes" id="UP000753802"/>
    </source>
</evidence>
<dbReference type="InterPro" id="IPR004843">
    <property type="entry name" value="Calcineurin-like_PHP"/>
</dbReference>
<evidence type="ECO:0000256" key="1">
    <source>
        <dbReference type="SAM" id="SignalP"/>
    </source>
</evidence>
<keyword evidence="1" id="KW-0732">Signal</keyword>
<feature type="signal peptide" evidence="1">
    <location>
        <begin position="1"/>
        <end position="19"/>
    </location>
</feature>
<dbReference type="Gene3D" id="3.60.21.10">
    <property type="match status" value="1"/>
</dbReference>
<evidence type="ECO:0000259" key="2">
    <source>
        <dbReference type="Pfam" id="PF00149"/>
    </source>
</evidence>
<dbReference type="PANTHER" id="PTHR45867:SF3">
    <property type="entry name" value="ACID PHOSPHATASE TYPE 7"/>
    <property type="match status" value="1"/>
</dbReference>
<accession>A0ABW9ZQQ5</accession>
<proteinExistence type="predicted"/>
<protein>
    <submittedName>
        <fullName evidence="3">Metallophosphoesterase</fullName>
    </submittedName>
</protein>
<comment type="caution">
    <text evidence="3">The sequence shown here is derived from an EMBL/GenBank/DDBJ whole genome shotgun (WGS) entry which is preliminary data.</text>
</comment>
<dbReference type="EMBL" id="JAACJS010000011">
    <property type="protein sequence ID" value="NCI49428.1"/>
    <property type="molecule type" value="Genomic_DNA"/>
</dbReference>
<dbReference type="Proteomes" id="UP000753802">
    <property type="component" value="Unassembled WGS sequence"/>
</dbReference>
<feature type="domain" description="Calcineurin-like phosphoesterase" evidence="2">
    <location>
        <begin position="130"/>
        <end position="356"/>
    </location>
</feature>
<organism evidence="3 4">
    <name type="scientific">Sediminibacterium roseum</name>
    <dbReference type="NCBI Taxonomy" id="1978412"/>
    <lineage>
        <taxon>Bacteria</taxon>
        <taxon>Pseudomonadati</taxon>
        <taxon>Bacteroidota</taxon>
        <taxon>Chitinophagia</taxon>
        <taxon>Chitinophagales</taxon>
        <taxon>Chitinophagaceae</taxon>
        <taxon>Sediminibacterium</taxon>
    </lineage>
</organism>
<evidence type="ECO:0000313" key="3">
    <source>
        <dbReference type="EMBL" id="NCI49428.1"/>
    </source>
</evidence>
<keyword evidence="4" id="KW-1185">Reference proteome</keyword>
<reference evidence="3 4" key="1">
    <citation type="submission" date="2020-01" db="EMBL/GenBank/DDBJ databases">
        <title>Genome analysis.</title>
        <authorList>
            <person name="Wu S."/>
            <person name="Wang G."/>
        </authorList>
    </citation>
    <scope>NUCLEOTIDE SEQUENCE [LARGE SCALE GENOMIC DNA]</scope>
    <source>
        <strain evidence="3 4">SYL130</strain>
    </source>
</reference>
<gene>
    <name evidence="3" type="ORF">GWC95_05805</name>
</gene>
<dbReference type="InterPro" id="IPR029052">
    <property type="entry name" value="Metallo-depent_PP-like"/>
</dbReference>
<name>A0ABW9ZQQ5_9BACT</name>
<dbReference type="Pfam" id="PF00149">
    <property type="entry name" value="Metallophos"/>
    <property type="match status" value="1"/>
</dbReference>
<dbReference type="RefSeq" id="WP_161817751.1">
    <property type="nucleotide sequence ID" value="NZ_JAACJS010000011.1"/>
</dbReference>
<sequence>MKQLLSTLITALLFFSGYAQDDKPAFLVNPYLQVGYQPASNSLDLLWVPVDSSAVYEVQYKKSAGDVWTKAVTLSSRTIAVDNVAAHRLFQAALTELVPGSIFDYRVFHDKKMVYSASAHAPKSKEQPYRFVVFGDVGAGTKAAMGIALGVYEAKPDLVLIPGDIVYDNGLVREYNKRFWPIYNTAKKDTAGVPLMSSIPFVAAVGNHDLVTRDLDRSPDALAYYYYWQQPLNAPAGKEGVVYPAIRGAEERKKAFLDAAGKAYPAMANFSYDYANAHWLVLDADNYVDWTDKELIDWVTNDLAKAKDADWRFVMFHQPGFNSSRAHFEQQQMRLLAPLFEAGKVDVVFTGHVHNYQRSYPLTFKPDNRAGYQLVSGAGKTPAGKIVTGAWTLDKKFDGKDITKPNGIIYLVTGAGGQGLYNKEQQDDRDSWQGFTYRFVSKVHSFTVADVKGKTLTIKQLAPDRMEVDSFTITKD</sequence>
<dbReference type="SUPFAM" id="SSF56300">
    <property type="entry name" value="Metallo-dependent phosphatases"/>
    <property type="match status" value="1"/>
</dbReference>
<dbReference type="PANTHER" id="PTHR45867">
    <property type="entry name" value="PURPLE ACID PHOSPHATASE"/>
    <property type="match status" value="1"/>
</dbReference>